<dbReference type="Pfam" id="PF14401">
    <property type="entry name" value="RLAN"/>
    <property type="match status" value="1"/>
</dbReference>
<gene>
    <name evidence="2" type="ORF">JEQ47_16785</name>
</gene>
<dbReference type="Proteomes" id="UP000602124">
    <property type="component" value="Unassembled WGS sequence"/>
</dbReference>
<dbReference type="AlphaFoldDB" id="A0A934ITB9"/>
<dbReference type="RefSeq" id="WP_198877574.1">
    <property type="nucleotide sequence ID" value="NZ_JAEKMH010000004.1"/>
</dbReference>
<proteinExistence type="predicted"/>
<feature type="domain" description="RimK-like ATPgrasp N-terminal" evidence="1">
    <location>
        <begin position="26"/>
        <end position="144"/>
    </location>
</feature>
<comment type="caution">
    <text evidence="2">The sequence shown here is derived from an EMBL/GenBank/DDBJ whole genome shotgun (WGS) entry which is preliminary data.</text>
</comment>
<reference evidence="2" key="1">
    <citation type="submission" date="2020-12" db="EMBL/GenBank/DDBJ databases">
        <title>Devosia sp. MSA67 isolated from Mo River.</title>
        <authorList>
            <person name="Ma F."/>
            <person name="Zi Z."/>
        </authorList>
    </citation>
    <scope>NUCLEOTIDE SEQUENCE</scope>
    <source>
        <strain evidence="2">MSA67</strain>
    </source>
</reference>
<evidence type="ECO:0000259" key="1">
    <source>
        <dbReference type="Pfam" id="PF14401"/>
    </source>
</evidence>
<keyword evidence="3" id="KW-1185">Reference proteome</keyword>
<sequence>MTDPIIVVERRGDYRWSDKDPRVITAQDYISEGPNLAHRPRKVINLCRSFSYCSIGYYVSLLAEARSEHVTPGVETIVELHQKSVALHKLRALDSTLGALNEVPRSVTAMSVQVCFGRIEDSEKLDLAAAAFDAFRWTTSRQNLIRAGTSSGRAACLKSFSRLLSIPSRSSPRSKATLARTFTVKRAFNAEDDISMACGPAPQQTCTVAPLSLDCTLRYMAEISAGVSTRRLTISNSSISAGHGSA</sequence>
<name>A0A934ITB9_9HYPH</name>
<dbReference type="EMBL" id="JAEKMH010000004">
    <property type="protein sequence ID" value="MBJ3786384.1"/>
    <property type="molecule type" value="Genomic_DNA"/>
</dbReference>
<dbReference type="InterPro" id="IPR025839">
    <property type="entry name" value="RLAN_dom"/>
</dbReference>
<evidence type="ECO:0000313" key="2">
    <source>
        <dbReference type="EMBL" id="MBJ3786384.1"/>
    </source>
</evidence>
<protein>
    <submittedName>
        <fullName evidence="2">RimK-like ATPgrasp N-terminal domain-containing protein</fullName>
    </submittedName>
</protein>
<evidence type="ECO:0000313" key="3">
    <source>
        <dbReference type="Proteomes" id="UP000602124"/>
    </source>
</evidence>
<organism evidence="2 3">
    <name type="scientific">Devosia sediminis</name>
    <dbReference type="NCBI Taxonomy" id="2798801"/>
    <lineage>
        <taxon>Bacteria</taxon>
        <taxon>Pseudomonadati</taxon>
        <taxon>Pseudomonadota</taxon>
        <taxon>Alphaproteobacteria</taxon>
        <taxon>Hyphomicrobiales</taxon>
        <taxon>Devosiaceae</taxon>
        <taxon>Devosia</taxon>
    </lineage>
</organism>
<accession>A0A934ITB9</accession>